<dbReference type="PANTHER" id="PTHR34598">
    <property type="entry name" value="BLL6449 PROTEIN"/>
    <property type="match status" value="1"/>
</dbReference>
<dbReference type="PANTHER" id="PTHR34598:SF3">
    <property type="entry name" value="OXIDOREDUCTASE AN1597"/>
    <property type="match status" value="1"/>
</dbReference>
<dbReference type="OrthoDB" id="412788at2759"/>
<evidence type="ECO:0000256" key="3">
    <source>
        <dbReference type="SAM" id="MobiDB-lite"/>
    </source>
</evidence>
<keyword evidence="1" id="KW-0560">Oxidoreductase</keyword>
<protein>
    <recommendedName>
        <fullName evidence="6">Methyltransferase</fullName>
    </recommendedName>
</protein>
<name>A0A6A5ZD70_9PLEO</name>
<dbReference type="InterPro" id="IPR044053">
    <property type="entry name" value="AsaB-like"/>
</dbReference>
<keyword evidence="5" id="KW-1185">Reference proteome</keyword>
<proteinExistence type="inferred from homology"/>
<feature type="compositionally biased region" description="Basic and acidic residues" evidence="3">
    <location>
        <begin position="22"/>
        <end position="33"/>
    </location>
</feature>
<dbReference type="AlphaFoldDB" id="A0A6A5ZD70"/>
<evidence type="ECO:0000256" key="2">
    <source>
        <dbReference type="ARBA" id="ARBA00023604"/>
    </source>
</evidence>
<evidence type="ECO:0000256" key="1">
    <source>
        <dbReference type="ARBA" id="ARBA00023002"/>
    </source>
</evidence>
<dbReference type="NCBIfam" id="NF041278">
    <property type="entry name" value="CmcJ_NvfI_EfuI"/>
    <property type="match status" value="1"/>
</dbReference>
<feature type="region of interest" description="Disordered" evidence="3">
    <location>
        <begin position="22"/>
        <end position="46"/>
    </location>
</feature>
<accession>A0A6A5ZD70</accession>
<dbReference type="GO" id="GO:0016491">
    <property type="term" value="F:oxidoreductase activity"/>
    <property type="evidence" value="ECO:0007669"/>
    <property type="project" value="UniProtKB-KW"/>
</dbReference>
<reference evidence="4" key="1">
    <citation type="journal article" date="2020" name="Stud. Mycol.">
        <title>101 Dothideomycetes genomes: a test case for predicting lifestyles and emergence of pathogens.</title>
        <authorList>
            <person name="Haridas S."/>
            <person name="Albert R."/>
            <person name="Binder M."/>
            <person name="Bloem J."/>
            <person name="Labutti K."/>
            <person name="Salamov A."/>
            <person name="Andreopoulos B."/>
            <person name="Baker S."/>
            <person name="Barry K."/>
            <person name="Bills G."/>
            <person name="Bluhm B."/>
            <person name="Cannon C."/>
            <person name="Castanera R."/>
            <person name="Culley D."/>
            <person name="Daum C."/>
            <person name="Ezra D."/>
            <person name="Gonzalez J."/>
            <person name="Henrissat B."/>
            <person name="Kuo A."/>
            <person name="Liang C."/>
            <person name="Lipzen A."/>
            <person name="Lutzoni F."/>
            <person name="Magnuson J."/>
            <person name="Mondo S."/>
            <person name="Nolan M."/>
            <person name="Ohm R."/>
            <person name="Pangilinan J."/>
            <person name="Park H.-J."/>
            <person name="Ramirez L."/>
            <person name="Alfaro M."/>
            <person name="Sun H."/>
            <person name="Tritt A."/>
            <person name="Yoshinaga Y."/>
            <person name="Zwiers L.-H."/>
            <person name="Turgeon B."/>
            <person name="Goodwin S."/>
            <person name="Spatafora J."/>
            <person name="Crous P."/>
            <person name="Grigoriev I."/>
        </authorList>
    </citation>
    <scope>NUCLEOTIDE SEQUENCE</scope>
    <source>
        <strain evidence="4">CBS 627.86</strain>
    </source>
</reference>
<comment type="similarity">
    <text evidence="2">Belongs to the asaB hydroxylase/desaturase family.</text>
</comment>
<sequence length="277" mass="32344">MAVVPEDVTTTLAFLKPDPRHEQEKPYRMRYDPGPDIPRTNCETQSQSDITIHDIRHVKGDYMLERNGFEVVELKSRLAAEEFYDEEKVKNVWYLELKEMCKRKYGAKRVEVLEHGIRKRHVQFPISTGDDYEHLQPTSIIHIDFTPESALIMSQQGLRVDPSAYNRVQIFNIWKPLHGPLTDWPLTVCDSRTVTPERDCIATDVVERSGFTENYQVYYHPDMRFCYLSGQRADEVIVFRQTDTEPGCVPHAGFLNPKTTPGERPRESIETRVFLYY</sequence>
<dbReference type="Proteomes" id="UP000799770">
    <property type="component" value="Unassembled WGS sequence"/>
</dbReference>
<evidence type="ECO:0008006" key="6">
    <source>
        <dbReference type="Google" id="ProtNLM"/>
    </source>
</evidence>
<organism evidence="4 5">
    <name type="scientific">Lophiotrema nucula</name>
    <dbReference type="NCBI Taxonomy" id="690887"/>
    <lineage>
        <taxon>Eukaryota</taxon>
        <taxon>Fungi</taxon>
        <taxon>Dikarya</taxon>
        <taxon>Ascomycota</taxon>
        <taxon>Pezizomycotina</taxon>
        <taxon>Dothideomycetes</taxon>
        <taxon>Pleosporomycetidae</taxon>
        <taxon>Pleosporales</taxon>
        <taxon>Lophiotremataceae</taxon>
        <taxon>Lophiotrema</taxon>
    </lineage>
</organism>
<dbReference type="EMBL" id="ML977319">
    <property type="protein sequence ID" value="KAF2117450.1"/>
    <property type="molecule type" value="Genomic_DNA"/>
</dbReference>
<gene>
    <name evidence="4" type="ORF">BDV96DRAFT_611800</name>
</gene>
<evidence type="ECO:0000313" key="5">
    <source>
        <dbReference type="Proteomes" id="UP000799770"/>
    </source>
</evidence>
<evidence type="ECO:0000313" key="4">
    <source>
        <dbReference type="EMBL" id="KAF2117450.1"/>
    </source>
</evidence>